<feature type="compositionally biased region" description="Low complexity" evidence="7">
    <location>
        <begin position="168"/>
        <end position="180"/>
    </location>
</feature>
<evidence type="ECO:0008006" key="11">
    <source>
        <dbReference type="Google" id="ProtNLM"/>
    </source>
</evidence>
<keyword evidence="3" id="KW-1003">Cell membrane</keyword>
<dbReference type="STRING" id="1737425.GCA_900049755_00220"/>
<dbReference type="RefSeq" id="WP_110481252.1">
    <property type="nucleotide sequence ID" value="NZ_CP024988.1"/>
</dbReference>
<proteinExistence type="inferred from homology"/>
<comment type="subcellular location">
    <subcellularLocation>
        <location evidence="1">Cell membrane</location>
        <topology evidence="1">Multi-pass membrane protein</topology>
    </subcellularLocation>
</comment>
<evidence type="ECO:0000256" key="6">
    <source>
        <dbReference type="ARBA" id="ARBA00023136"/>
    </source>
</evidence>
<feature type="region of interest" description="Disordered" evidence="7">
    <location>
        <begin position="1"/>
        <end position="181"/>
    </location>
</feature>
<gene>
    <name evidence="9" type="ORF">Csp1_10680</name>
</gene>
<reference evidence="10" key="1">
    <citation type="submission" date="2017-11" db="EMBL/GenBank/DDBJ databases">
        <title>Otitis media/interna in a cat caused by the recently described species Corynebacterium provencense.</title>
        <authorList>
            <person name="Kittl S."/>
            <person name="Brodard I."/>
            <person name="Rychener L."/>
            <person name="Jores J."/>
            <person name="Roosje P."/>
            <person name="Gobeli Brawand S."/>
        </authorList>
    </citation>
    <scope>NUCLEOTIDE SEQUENCE [LARGE SCALE GENOMIC DNA]</scope>
    <source>
        <strain evidence="10">17KM38</strain>
    </source>
</reference>
<feature type="transmembrane region" description="Helical" evidence="8">
    <location>
        <begin position="347"/>
        <end position="367"/>
    </location>
</feature>
<keyword evidence="6 8" id="KW-0472">Membrane</keyword>
<evidence type="ECO:0000256" key="1">
    <source>
        <dbReference type="ARBA" id="ARBA00004651"/>
    </source>
</evidence>
<dbReference type="OrthoDB" id="346004at2"/>
<keyword evidence="5 8" id="KW-1133">Transmembrane helix</keyword>
<feature type="transmembrane region" description="Helical" evidence="8">
    <location>
        <begin position="278"/>
        <end position="297"/>
    </location>
</feature>
<dbReference type="PANTHER" id="PTHR33452">
    <property type="entry name" value="OXIDOREDUCTASE CATD-RELATED"/>
    <property type="match status" value="1"/>
</dbReference>
<dbReference type="InterPro" id="IPR051907">
    <property type="entry name" value="DoxX-like_oxidoreductase"/>
</dbReference>
<dbReference type="AlphaFoldDB" id="A0A2Z3YWS0"/>
<accession>A0A2Z3YWS0</accession>
<protein>
    <recommendedName>
        <fullName evidence="11">Oxidoreductase MhqP</fullName>
    </recommendedName>
</protein>
<dbReference type="KEGG" id="cpre:Csp1_10680"/>
<evidence type="ECO:0000256" key="4">
    <source>
        <dbReference type="ARBA" id="ARBA00022692"/>
    </source>
</evidence>
<evidence type="ECO:0000313" key="10">
    <source>
        <dbReference type="Proteomes" id="UP000247696"/>
    </source>
</evidence>
<evidence type="ECO:0000256" key="2">
    <source>
        <dbReference type="ARBA" id="ARBA00006679"/>
    </source>
</evidence>
<feature type="compositionally biased region" description="Acidic residues" evidence="7">
    <location>
        <begin position="76"/>
        <end position="85"/>
    </location>
</feature>
<keyword evidence="10" id="KW-1185">Reference proteome</keyword>
<evidence type="ECO:0000256" key="5">
    <source>
        <dbReference type="ARBA" id="ARBA00022989"/>
    </source>
</evidence>
<evidence type="ECO:0000256" key="3">
    <source>
        <dbReference type="ARBA" id="ARBA00022475"/>
    </source>
</evidence>
<dbReference type="PANTHER" id="PTHR33452:SF1">
    <property type="entry name" value="INNER MEMBRANE PROTEIN YPHA-RELATED"/>
    <property type="match status" value="1"/>
</dbReference>
<organism evidence="9 10">
    <name type="scientific">Corynebacterium provencense</name>
    <dbReference type="NCBI Taxonomy" id="1737425"/>
    <lineage>
        <taxon>Bacteria</taxon>
        <taxon>Bacillati</taxon>
        <taxon>Actinomycetota</taxon>
        <taxon>Actinomycetes</taxon>
        <taxon>Mycobacteriales</taxon>
        <taxon>Corynebacteriaceae</taxon>
        <taxon>Corynebacterium</taxon>
    </lineage>
</organism>
<evidence type="ECO:0000256" key="7">
    <source>
        <dbReference type="SAM" id="MobiDB-lite"/>
    </source>
</evidence>
<dbReference type="GO" id="GO:0005886">
    <property type="term" value="C:plasma membrane"/>
    <property type="evidence" value="ECO:0007669"/>
    <property type="project" value="UniProtKB-SubCell"/>
</dbReference>
<sequence length="438" mass="44112">MDRQRDGVFGKSGDVDGVEDVDGFDDIDVPDAPGDAVTRAAVPDAEDMTPRSVSGGEDAPASDGGDGDSTRVPDDVAGDGEDTDRDDAGTVAEPVVAPRPRRDIYDVVGRARPQKIEPVKPAAAPVPASAGQDATGSPDEGAEPYGPSGVRSARPSDTESTETTVFPGTTDDTGSADSATRVFAPAGPVDGAYDDSSYDADLYRGSADAGAGAVDGYEGDGGDYATREYGAQGYAPAGAAGVPGGDTEYGVDSTARDDGQSDDVVAPVRRGTLDLGLLLLRAVVGVLLGLRGVQTLFTVGGDPGIDTLEQVLGGYDAAAVLALALPVAELVGGALLLLGLLTPFGGAVAVVSAGFMALHFLASSAAGHWPYQLDVNAQAWGFLALGGLVLILTGPGRYAVDGSRGWATRPRLSAWLFAVIGVAGAAALWILVGGGNPL</sequence>
<feature type="compositionally biased region" description="Acidic residues" evidence="7">
    <location>
        <begin position="16"/>
        <end position="29"/>
    </location>
</feature>
<keyword evidence="4 8" id="KW-0812">Transmembrane</keyword>
<feature type="transmembrane region" description="Helical" evidence="8">
    <location>
        <begin position="317"/>
        <end position="340"/>
    </location>
</feature>
<feature type="transmembrane region" description="Helical" evidence="8">
    <location>
        <begin position="412"/>
        <end position="432"/>
    </location>
</feature>
<name>A0A2Z3YWS0_9CORY</name>
<feature type="compositionally biased region" description="Low complexity" evidence="7">
    <location>
        <begin position="119"/>
        <end position="128"/>
    </location>
</feature>
<dbReference type="Proteomes" id="UP000247696">
    <property type="component" value="Chromosome"/>
</dbReference>
<feature type="transmembrane region" description="Helical" evidence="8">
    <location>
        <begin position="379"/>
        <end position="400"/>
    </location>
</feature>
<comment type="similarity">
    <text evidence="2">Belongs to the DoxX family.</text>
</comment>
<dbReference type="Pfam" id="PF07681">
    <property type="entry name" value="DoxX"/>
    <property type="match status" value="1"/>
</dbReference>
<dbReference type="InterPro" id="IPR032808">
    <property type="entry name" value="DoxX"/>
</dbReference>
<dbReference type="EMBL" id="CP024988">
    <property type="protein sequence ID" value="AWT25873.1"/>
    <property type="molecule type" value="Genomic_DNA"/>
</dbReference>
<evidence type="ECO:0000313" key="9">
    <source>
        <dbReference type="EMBL" id="AWT25873.1"/>
    </source>
</evidence>
<evidence type="ECO:0000256" key="8">
    <source>
        <dbReference type="SAM" id="Phobius"/>
    </source>
</evidence>
<feature type="compositionally biased region" description="Low complexity" evidence="7">
    <location>
        <begin position="54"/>
        <end position="63"/>
    </location>
</feature>